<accession>A0A4P7QEC4</accession>
<sequence>MKGMSNVEKKGHVSPSWPKNMEDRHHAVTELVAPFAGASSPWGDDTVLPMDPAKLNYVHPYTRINR</sequence>
<dbReference type="Proteomes" id="UP000296352">
    <property type="component" value="Chromosome"/>
</dbReference>
<dbReference type="EMBL" id="CP039247">
    <property type="protein sequence ID" value="QCB27945.1"/>
    <property type="molecule type" value="Genomic_DNA"/>
</dbReference>
<evidence type="ECO:0000256" key="1">
    <source>
        <dbReference type="SAM" id="MobiDB-lite"/>
    </source>
</evidence>
<keyword evidence="3" id="KW-1185">Reference proteome</keyword>
<dbReference type="AlphaFoldDB" id="A0A4P7QEC4"/>
<feature type="region of interest" description="Disordered" evidence="1">
    <location>
        <begin position="1"/>
        <end position="24"/>
    </location>
</feature>
<proteinExistence type="predicted"/>
<dbReference type="KEGG" id="cee:CENDO_03255"/>
<gene>
    <name evidence="2" type="ORF">CENDO_03255</name>
</gene>
<evidence type="ECO:0000313" key="3">
    <source>
        <dbReference type="Proteomes" id="UP000296352"/>
    </source>
</evidence>
<organism evidence="2 3">
    <name type="scientific">Corynebacterium endometrii</name>
    <dbReference type="NCBI Taxonomy" id="2488819"/>
    <lineage>
        <taxon>Bacteria</taxon>
        <taxon>Bacillati</taxon>
        <taxon>Actinomycetota</taxon>
        <taxon>Actinomycetes</taxon>
        <taxon>Mycobacteriales</taxon>
        <taxon>Corynebacteriaceae</taxon>
        <taxon>Corynebacterium</taxon>
    </lineage>
</organism>
<reference evidence="2 3" key="1">
    <citation type="submission" date="2019-04" db="EMBL/GenBank/DDBJ databases">
        <title>Corynebacterium endometrii sp. nov., isolated from the uterus of a cow with endometritis.</title>
        <authorList>
            <person name="Ballas P."/>
            <person name="Ruckert C."/>
            <person name="Wagener K."/>
            <person name="Drillich M."/>
            <person name="Kaempfer P."/>
            <person name="Busse H.-J."/>
            <person name="Ehling-Schulz M."/>
        </authorList>
    </citation>
    <scope>NUCLEOTIDE SEQUENCE [LARGE SCALE GENOMIC DNA]</scope>
    <source>
        <strain evidence="2 3">LMM-1653</strain>
    </source>
</reference>
<evidence type="ECO:0000313" key="2">
    <source>
        <dbReference type="EMBL" id="QCB27945.1"/>
    </source>
</evidence>
<name>A0A4P7QEC4_9CORY</name>
<protein>
    <submittedName>
        <fullName evidence="2">Uncharacterized protein</fullName>
    </submittedName>
</protein>